<name>A0A1H6JKK0_MYCRU</name>
<dbReference type="AlphaFoldDB" id="A0A1H6JKK0"/>
<dbReference type="STRING" id="370526.SAMN04489835_2172"/>
<reference evidence="3" key="1">
    <citation type="submission" date="2016-10" db="EMBL/GenBank/DDBJ databases">
        <authorList>
            <person name="Varghese N."/>
            <person name="Submissions S."/>
        </authorList>
    </citation>
    <scope>NUCLEOTIDE SEQUENCE [LARGE SCALE GENOMIC DNA]</scope>
    <source>
        <strain evidence="3">DSM 45405</strain>
    </source>
</reference>
<evidence type="ECO:0000313" key="3">
    <source>
        <dbReference type="Proteomes" id="UP000182915"/>
    </source>
</evidence>
<keyword evidence="1" id="KW-1133">Transmembrane helix</keyword>
<keyword evidence="3" id="KW-1185">Reference proteome</keyword>
<organism evidence="2 3">
    <name type="scientific">Mycolicibacterium rutilum</name>
    <name type="common">Mycobacterium rutilum</name>
    <dbReference type="NCBI Taxonomy" id="370526"/>
    <lineage>
        <taxon>Bacteria</taxon>
        <taxon>Bacillati</taxon>
        <taxon>Actinomycetota</taxon>
        <taxon>Actinomycetes</taxon>
        <taxon>Mycobacteriales</taxon>
        <taxon>Mycobacteriaceae</taxon>
        <taxon>Mycolicibacterium</taxon>
    </lineage>
</organism>
<protein>
    <submittedName>
        <fullName evidence="2">Uncharacterized protein</fullName>
    </submittedName>
</protein>
<feature type="transmembrane region" description="Helical" evidence="1">
    <location>
        <begin position="57"/>
        <end position="79"/>
    </location>
</feature>
<keyword evidence="1" id="KW-0472">Membrane</keyword>
<sequence length="169" mass="17107">MRGGLVGVSSAAVSAVAHIAAGGEMPGGTSLAVAILVCGTVGAVLARITLDDRRARITAVVAALGLAQALGHVVFLLAGGHHHAAFGLTPVMVAAHVGAAVVLGAGIVAVEHLYVVCASVLRWLRVYATLGVRPRARTSRRFTKVLVARPVLISSGLGMRAPPVRFATA</sequence>
<feature type="transmembrane region" description="Helical" evidence="1">
    <location>
        <begin position="91"/>
        <end position="115"/>
    </location>
</feature>
<proteinExistence type="predicted"/>
<keyword evidence="1" id="KW-0812">Transmembrane</keyword>
<dbReference type="EMBL" id="LT629971">
    <property type="protein sequence ID" value="SEH62539.1"/>
    <property type="molecule type" value="Genomic_DNA"/>
</dbReference>
<evidence type="ECO:0000256" key="1">
    <source>
        <dbReference type="SAM" id="Phobius"/>
    </source>
</evidence>
<dbReference type="Proteomes" id="UP000182915">
    <property type="component" value="Chromosome I"/>
</dbReference>
<accession>A0A1H6JKK0</accession>
<gene>
    <name evidence="2" type="ORF">SAMN04489835_2172</name>
</gene>
<evidence type="ECO:0000313" key="2">
    <source>
        <dbReference type="EMBL" id="SEH62539.1"/>
    </source>
</evidence>
<feature type="transmembrane region" description="Helical" evidence="1">
    <location>
        <begin position="32"/>
        <end position="50"/>
    </location>
</feature>